<name>A0A840IAK2_9ACTN</name>
<sequence length="567" mass="59605">MPSPRISILPDGTGFAGFDARPLLAGPATAAERDATVAHGALPAGDLPRVVVLAAEQLAAPPLGADLYVVPAAALPPHAPMAALKRLKRAVAPAPVAGPPSVDGAYDRSPVDALLFEPASDAEATAWAALRAGVRAEGRPVVLHVTAPCDADTVVAAVDAGAAAAVFDSGEAERDAALLADVLEAERRRLDDAPLITVAVCNRNGARDLEECFSSLTAVEYPRFETLLLDDGSTDDSVAVGRRHGVEVVELGTVGLGGARNAAIEHARGEVIAFLDGDAMGEPQWLTRLWRLHDRLRPGAVGGPNLPVANPNWQERAIAGGPGTAMPIVRADGRCTHIAGCNLSVRTDVARATMFDPDIVYGDDLIFCYRILDAGHDLLLHPTAIIRHHRRRSFKAYVRQMRNYGRWADIVHEGYGNRLVDIPIELTVLERLDPRRPHPCFVGPQAEQRYSLAAAPLANGFPGKVLALTLALGVALAPLALLGRRGRAWALTVAAALLGQFAYVAARTPAQQEGASLPGRVANRLLTAATWYGGPFAVAVGRRMPPPDTAPAAPPAPATAEEPAAVD</sequence>
<protein>
    <submittedName>
        <fullName evidence="3">Glycosyltransferase involved in cell wall biosynthesis</fullName>
    </submittedName>
</protein>
<evidence type="ECO:0000313" key="4">
    <source>
        <dbReference type="Proteomes" id="UP000585272"/>
    </source>
</evidence>
<keyword evidence="3" id="KW-0808">Transferase</keyword>
<feature type="domain" description="Glycosyltransferase 2-like" evidence="2">
    <location>
        <begin position="198"/>
        <end position="304"/>
    </location>
</feature>
<evidence type="ECO:0000259" key="2">
    <source>
        <dbReference type="Pfam" id="PF00535"/>
    </source>
</evidence>
<dbReference type="Proteomes" id="UP000585272">
    <property type="component" value="Unassembled WGS sequence"/>
</dbReference>
<keyword evidence="4" id="KW-1185">Reference proteome</keyword>
<dbReference type="GO" id="GO:0016740">
    <property type="term" value="F:transferase activity"/>
    <property type="evidence" value="ECO:0007669"/>
    <property type="project" value="UniProtKB-KW"/>
</dbReference>
<dbReference type="AlphaFoldDB" id="A0A840IAK2"/>
<dbReference type="RefSeq" id="WP_183339987.1">
    <property type="nucleotide sequence ID" value="NZ_JACHNU010000001.1"/>
</dbReference>
<dbReference type="InterPro" id="IPR001173">
    <property type="entry name" value="Glyco_trans_2-like"/>
</dbReference>
<dbReference type="PANTHER" id="PTHR43685:SF2">
    <property type="entry name" value="GLYCOSYLTRANSFERASE 2-LIKE DOMAIN-CONTAINING PROTEIN"/>
    <property type="match status" value="1"/>
</dbReference>
<comment type="caution">
    <text evidence="3">The sequence shown here is derived from an EMBL/GenBank/DDBJ whole genome shotgun (WGS) entry which is preliminary data.</text>
</comment>
<organism evidence="3 4">
    <name type="scientific">Conexibacter arvalis</name>
    <dbReference type="NCBI Taxonomy" id="912552"/>
    <lineage>
        <taxon>Bacteria</taxon>
        <taxon>Bacillati</taxon>
        <taxon>Actinomycetota</taxon>
        <taxon>Thermoleophilia</taxon>
        <taxon>Solirubrobacterales</taxon>
        <taxon>Conexibacteraceae</taxon>
        <taxon>Conexibacter</taxon>
    </lineage>
</organism>
<feature type="region of interest" description="Disordered" evidence="1">
    <location>
        <begin position="543"/>
        <end position="567"/>
    </location>
</feature>
<proteinExistence type="predicted"/>
<dbReference type="EMBL" id="JACHNU010000001">
    <property type="protein sequence ID" value="MBB4661652.1"/>
    <property type="molecule type" value="Genomic_DNA"/>
</dbReference>
<dbReference type="InterPro" id="IPR050834">
    <property type="entry name" value="Glycosyltransf_2"/>
</dbReference>
<feature type="compositionally biased region" description="Pro residues" evidence="1">
    <location>
        <begin position="544"/>
        <end position="557"/>
    </location>
</feature>
<gene>
    <name evidence="3" type="ORF">BDZ31_001225</name>
</gene>
<reference evidence="3 4" key="1">
    <citation type="submission" date="2020-08" db="EMBL/GenBank/DDBJ databases">
        <title>Genomic Encyclopedia of Archaeal and Bacterial Type Strains, Phase II (KMG-II): from individual species to whole genera.</title>
        <authorList>
            <person name="Goeker M."/>
        </authorList>
    </citation>
    <scope>NUCLEOTIDE SEQUENCE [LARGE SCALE GENOMIC DNA]</scope>
    <source>
        <strain evidence="3 4">DSM 23288</strain>
    </source>
</reference>
<evidence type="ECO:0000313" key="3">
    <source>
        <dbReference type="EMBL" id="MBB4661652.1"/>
    </source>
</evidence>
<dbReference type="Pfam" id="PF00535">
    <property type="entry name" value="Glycos_transf_2"/>
    <property type="match status" value="1"/>
</dbReference>
<dbReference type="PANTHER" id="PTHR43685">
    <property type="entry name" value="GLYCOSYLTRANSFERASE"/>
    <property type="match status" value="1"/>
</dbReference>
<dbReference type="InterPro" id="IPR029044">
    <property type="entry name" value="Nucleotide-diphossugar_trans"/>
</dbReference>
<feature type="compositionally biased region" description="Low complexity" evidence="1">
    <location>
        <begin position="558"/>
        <end position="567"/>
    </location>
</feature>
<accession>A0A840IAK2</accession>
<dbReference type="SUPFAM" id="SSF53448">
    <property type="entry name" value="Nucleotide-diphospho-sugar transferases"/>
    <property type="match status" value="1"/>
</dbReference>
<dbReference type="Gene3D" id="3.90.550.10">
    <property type="entry name" value="Spore Coat Polysaccharide Biosynthesis Protein SpsA, Chain A"/>
    <property type="match status" value="1"/>
</dbReference>
<evidence type="ECO:0000256" key="1">
    <source>
        <dbReference type="SAM" id="MobiDB-lite"/>
    </source>
</evidence>